<evidence type="ECO:0000313" key="1">
    <source>
        <dbReference type="EMBL" id="BAI95915.1"/>
    </source>
</evidence>
<dbReference type="KEGG" id="sjp:SJA_C1-10810"/>
<dbReference type="STRING" id="452662.SJA_C1-10810"/>
<gene>
    <name evidence="1" type="ordered locus">SJA_C1-10810</name>
</gene>
<accession>D4YZY3</accession>
<sequence length="92" mass="10020">MLTAGPPPDAAIFRPLAPSAADASGISLCIRRVKPRKTPQLLRLSRIPTATPHNPPPDLPCGGSRLRLTQGHSHCRRFFGTQHDRNHRSGGR</sequence>
<evidence type="ECO:0000313" key="2">
    <source>
        <dbReference type="Proteomes" id="UP000007753"/>
    </source>
</evidence>
<dbReference type="Proteomes" id="UP000007753">
    <property type="component" value="Chromosome 1"/>
</dbReference>
<dbReference type="EMBL" id="AP010803">
    <property type="protein sequence ID" value="BAI95915.1"/>
    <property type="molecule type" value="Genomic_DNA"/>
</dbReference>
<organism evidence="1 2">
    <name type="scientific">Sphingobium indicum (strain DSM 16413 / CCM 7287 / MTCC 6362 / UT26 / NBRC 101211 / UT26S)</name>
    <name type="common">Sphingobium japonicum</name>
    <dbReference type="NCBI Taxonomy" id="452662"/>
    <lineage>
        <taxon>Bacteria</taxon>
        <taxon>Pseudomonadati</taxon>
        <taxon>Pseudomonadota</taxon>
        <taxon>Alphaproteobacteria</taxon>
        <taxon>Sphingomonadales</taxon>
        <taxon>Sphingomonadaceae</taxon>
        <taxon>Sphingobium</taxon>
    </lineage>
</organism>
<name>D4YZY3_SPHIU</name>
<proteinExistence type="predicted"/>
<reference evidence="1 2" key="1">
    <citation type="journal article" date="2010" name="J. Bacteriol.">
        <title>Complete genome sequence of the representative gamma-hexachlorocyclohexane-degrading bacterium Sphingobium japonicum UT26.</title>
        <authorList>
            <person name="Nagata Y."/>
            <person name="Ohtsubo Y."/>
            <person name="Endo R."/>
            <person name="Ichikawa N."/>
            <person name="Ankai A."/>
            <person name="Oguchi A."/>
            <person name="Fukui S."/>
            <person name="Fujita N."/>
            <person name="Tsuda M."/>
        </authorList>
    </citation>
    <scope>NUCLEOTIDE SEQUENCE [LARGE SCALE GENOMIC DNA]</scope>
    <source>
        <strain evidence="2">DSM 16413 / CCM 7287 / MTCC 6362 / UT26 / NBRC 101211 / UT26S</strain>
    </source>
</reference>
<keyword evidence="2" id="KW-1185">Reference proteome</keyword>
<dbReference type="AlphaFoldDB" id="D4YZY3"/>
<dbReference type="HOGENOM" id="CLU_2411662_0_0_5"/>
<protein>
    <submittedName>
        <fullName evidence="1">Uncharacterized protein</fullName>
    </submittedName>
</protein>